<feature type="non-terminal residue" evidence="1">
    <location>
        <position position="1"/>
    </location>
</feature>
<protein>
    <submittedName>
        <fullName evidence="1">Uncharacterized protein</fullName>
    </submittedName>
</protein>
<organism evidence="1">
    <name type="scientific">Tanacetum cinerariifolium</name>
    <name type="common">Dalmatian daisy</name>
    <name type="synonym">Chrysanthemum cinerariifolium</name>
    <dbReference type="NCBI Taxonomy" id="118510"/>
    <lineage>
        <taxon>Eukaryota</taxon>
        <taxon>Viridiplantae</taxon>
        <taxon>Streptophyta</taxon>
        <taxon>Embryophyta</taxon>
        <taxon>Tracheophyta</taxon>
        <taxon>Spermatophyta</taxon>
        <taxon>Magnoliopsida</taxon>
        <taxon>eudicotyledons</taxon>
        <taxon>Gunneridae</taxon>
        <taxon>Pentapetalae</taxon>
        <taxon>asterids</taxon>
        <taxon>campanulids</taxon>
        <taxon>Asterales</taxon>
        <taxon>Asteraceae</taxon>
        <taxon>Asteroideae</taxon>
        <taxon>Anthemideae</taxon>
        <taxon>Anthemidinae</taxon>
        <taxon>Tanacetum</taxon>
    </lineage>
</organism>
<dbReference type="EMBL" id="BKCJ011805560">
    <property type="protein sequence ID" value="GFD54410.1"/>
    <property type="molecule type" value="Genomic_DNA"/>
</dbReference>
<gene>
    <name evidence="1" type="ORF">Tci_926379</name>
</gene>
<comment type="caution">
    <text evidence="1">The sequence shown here is derived from an EMBL/GenBank/DDBJ whole genome shotgun (WGS) entry which is preliminary data.</text>
</comment>
<evidence type="ECO:0000313" key="1">
    <source>
        <dbReference type="EMBL" id="GFD54410.1"/>
    </source>
</evidence>
<accession>A0A699X7F5</accession>
<dbReference type="AlphaFoldDB" id="A0A699X7F5"/>
<proteinExistence type="predicted"/>
<sequence length="29" mass="2965">CAVSWACCPGSANGISPCVRSVPPGRYAR</sequence>
<reference evidence="1" key="1">
    <citation type="journal article" date="2019" name="Sci. Rep.">
        <title>Draft genome of Tanacetum cinerariifolium, the natural source of mosquito coil.</title>
        <authorList>
            <person name="Yamashiro T."/>
            <person name="Shiraishi A."/>
            <person name="Satake H."/>
            <person name="Nakayama K."/>
        </authorList>
    </citation>
    <scope>NUCLEOTIDE SEQUENCE</scope>
</reference>
<name>A0A699X7F5_TANCI</name>